<evidence type="ECO:0000313" key="2">
    <source>
        <dbReference type="Proteomes" id="UP000289738"/>
    </source>
</evidence>
<organism evidence="1 2">
    <name type="scientific">Arachis hypogaea</name>
    <name type="common">Peanut</name>
    <dbReference type="NCBI Taxonomy" id="3818"/>
    <lineage>
        <taxon>Eukaryota</taxon>
        <taxon>Viridiplantae</taxon>
        <taxon>Streptophyta</taxon>
        <taxon>Embryophyta</taxon>
        <taxon>Tracheophyta</taxon>
        <taxon>Spermatophyta</taxon>
        <taxon>Magnoliopsida</taxon>
        <taxon>eudicotyledons</taxon>
        <taxon>Gunneridae</taxon>
        <taxon>Pentapetalae</taxon>
        <taxon>rosids</taxon>
        <taxon>fabids</taxon>
        <taxon>Fabales</taxon>
        <taxon>Fabaceae</taxon>
        <taxon>Papilionoideae</taxon>
        <taxon>50 kb inversion clade</taxon>
        <taxon>dalbergioids sensu lato</taxon>
        <taxon>Dalbergieae</taxon>
        <taxon>Pterocarpus clade</taxon>
        <taxon>Arachis</taxon>
    </lineage>
</organism>
<dbReference type="Proteomes" id="UP000289738">
    <property type="component" value="Chromosome A05"/>
</dbReference>
<keyword evidence="2" id="KW-1185">Reference proteome</keyword>
<reference evidence="1 2" key="1">
    <citation type="submission" date="2019-01" db="EMBL/GenBank/DDBJ databases">
        <title>Sequencing of cultivated peanut Arachis hypogaea provides insights into genome evolution and oil improvement.</title>
        <authorList>
            <person name="Chen X."/>
        </authorList>
    </citation>
    <scope>NUCLEOTIDE SEQUENCE [LARGE SCALE GENOMIC DNA]</scope>
    <source>
        <strain evidence="2">cv. Fuhuasheng</strain>
        <tissue evidence="1">Leaves</tissue>
    </source>
</reference>
<evidence type="ECO:0000313" key="1">
    <source>
        <dbReference type="EMBL" id="RYR55824.1"/>
    </source>
</evidence>
<protein>
    <submittedName>
        <fullName evidence="1">Uncharacterized protein</fullName>
    </submittedName>
</protein>
<dbReference type="AlphaFoldDB" id="A0A445CY88"/>
<proteinExistence type="predicted"/>
<accession>A0A445CY88</accession>
<gene>
    <name evidence="1" type="ORF">Ahy_A05g021694</name>
</gene>
<sequence length="67" mass="7828">MQSTLELRADTYAAIYQFNWDAQELKNEEARGIRCWRGRRKSRRRGRRLEAVGEARRTWRGGSGGDA</sequence>
<name>A0A445CY88_ARAHY</name>
<comment type="caution">
    <text evidence="1">The sequence shown here is derived from an EMBL/GenBank/DDBJ whole genome shotgun (WGS) entry which is preliminary data.</text>
</comment>
<dbReference type="EMBL" id="SDMP01000005">
    <property type="protein sequence ID" value="RYR55824.1"/>
    <property type="molecule type" value="Genomic_DNA"/>
</dbReference>